<reference evidence="3 4" key="1">
    <citation type="submission" date="2023-11" db="EMBL/GenBank/DDBJ databases">
        <title>MicrobeMod: A computational toolkit for identifying prokaryotic methylation and restriction-modification with nanopore sequencing.</title>
        <authorList>
            <person name="Crits-Christoph A."/>
            <person name="Kang S.C."/>
            <person name="Lee H."/>
            <person name="Ostrov N."/>
        </authorList>
    </citation>
    <scope>NUCLEOTIDE SEQUENCE [LARGE SCALE GENOMIC DNA]</scope>
    <source>
        <strain evidence="3 4">DSMZ 700</strain>
    </source>
</reference>
<dbReference type="InterPro" id="IPR007049">
    <property type="entry name" value="Carb-sel_porin_OprB"/>
</dbReference>
<dbReference type="InterPro" id="IPR038673">
    <property type="entry name" value="OprB_sf"/>
</dbReference>
<evidence type="ECO:0000256" key="1">
    <source>
        <dbReference type="ARBA" id="ARBA00008769"/>
    </source>
</evidence>
<dbReference type="Pfam" id="PF04966">
    <property type="entry name" value="OprB"/>
    <property type="match status" value="1"/>
</dbReference>
<dbReference type="Gene3D" id="2.40.160.180">
    <property type="entry name" value="Carbohydrate-selective porin OprB"/>
    <property type="match status" value="1"/>
</dbReference>
<name>A0AAW9DML9_ACIAO</name>
<comment type="caution">
    <text evidence="3">The sequence shown here is derived from an EMBL/GenBank/DDBJ whole genome shotgun (WGS) entry which is preliminary data.</text>
</comment>
<evidence type="ECO:0000313" key="4">
    <source>
        <dbReference type="Proteomes" id="UP001279553"/>
    </source>
</evidence>
<dbReference type="InterPro" id="IPR052932">
    <property type="entry name" value="OprB_Porin"/>
</dbReference>
<evidence type="ECO:0000313" key="3">
    <source>
        <dbReference type="EMBL" id="MDX5929292.1"/>
    </source>
</evidence>
<organism evidence="3 4">
    <name type="scientific">Acidiphilium acidophilum</name>
    <name type="common">Thiobacillus acidophilus</name>
    <dbReference type="NCBI Taxonomy" id="76588"/>
    <lineage>
        <taxon>Bacteria</taxon>
        <taxon>Pseudomonadati</taxon>
        <taxon>Pseudomonadota</taxon>
        <taxon>Alphaproteobacteria</taxon>
        <taxon>Acetobacterales</taxon>
        <taxon>Acidocellaceae</taxon>
        <taxon>Acidiphilium</taxon>
    </lineage>
</organism>
<comment type="similarity">
    <text evidence="1 2">Belongs to the OprB family.</text>
</comment>
<dbReference type="PANTHER" id="PTHR37944">
    <property type="entry name" value="PORIN B"/>
    <property type="match status" value="1"/>
</dbReference>
<dbReference type="PANTHER" id="PTHR37944:SF1">
    <property type="entry name" value="PORIN B"/>
    <property type="match status" value="1"/>
</dbReference>
<gene>
    <name evidence="3" type="ORF">SIL87_00730</name>
</gene>
<dbReference type="Proteomes" id="UP001279553">
    <property type="component" value="Unassembled WGS sequence"/>
</dbReference>
<dbReference type="EMBL" id="JAWXYB010000001">
    <property type="protein sequence ID" value="MDX5929292.1"/>
    <property type="molecule type" value="Genomic_DNA"/>
</dbReference>
<dbReference type="GO" id="GO:0015288">
    <property type="term" value="F:porin activity"/>
    <property type="evidence" value="ECO:0007669"/>
    <property type="project" value="InterPro"/>
</dbReference>
<dbReference type="GO" id="GO:0016020">
    <property type="term" value="C:membrane"/>
    <property type="evidence" value="ECO:0007669"/>
    <property type="project" value="InterPro"/>
</dbReference>
<proteinExistence type="inferred from homology"/>
<dbReference type="GO" id="GO:0008643">
    <property type="term" value="P:carbohydrate transport"/>
    <property type="evidence" value="ECO:0007669"/>
    <property type="project" value="InterPro"/>
</dbReference>
<dbReference type="AlphaFoldDB" id="A0AAW9DML9"/>
<sequence>MINYPAGADQQNQTTPAPTTFWTRNALFGSWDGMKPTLSDNGITIGFNEQAVTSNVLGGGARQGDEFAALLTPSARVDLGRYTGIPGLAAYVSAWVVQGHGPTAFNVHSLSGLAYVEAPDGARLADAYLTWHAPHDAIHVKVGKFGIDENFDQNPAAATLLNSNFTYRDIMANNLPGGGPAYSYEGPGAMLGVQATKLLRLRIGLFSGDPLGRPLEGPQPPARDAGGLAFPLDTGALFIAEADDAYRMPGLGNGTLRVGGLYDTLSRPDLLFSITGQSLAASSPGPARPDRGEYVIYAGDTQTLWHGLDTRRLRGFARLAYAPPAQNAITLDVQAGLVLDAPLVDRPDDTAALAISYDRISTRKIDFVRSENAITGSALPIPASETDVELDYNAELAPWLIATPDMQYIVRPGGGIADPTTPSRREPNVFAAQLQLTLTF</sequence>
<keyword evidence="4" id="KW-1185">Reference proteome</keyword>
<accession>A0AAW9DML9</accession>
<evidence type="ECO:0000256" key="2">
    <source>
        <dbReference type="RuleBase" id="RU363072"/>
    </source>
</evidence>
<protein>
    <submittedName>
        <fullName evidence="3">Carbohydrate porin</fullName>
    </submittedName>
</protein>